<evidence type="ECO:0000256" key="5">
    <source>
        <dbReference type="ARBA" id="ARBA00022679"/>
    </source>
</evidence>
<reference evidence="21 22" key="1">
    <citation type="submission" date="2009-08" db="EMBL/GenBank/DDBJ databases">
        <authorList>
            <person name="Muzny D."/>
            <person name="Qin X."/>
            <person name="Deng J."/>
            <person name="Jiang H."/>
            <person name="Liu Y."/>
            <person name="Qu J."/>
            <person name="Song X.-Z."/>
            <person name="Zhang L."/>
            <person name="Thornton R."/>
            <person name="Coyle M."/>
            <person name="Francisco L."/>
            <person name="Jackson L."/>
            <person name="Javaid M."/>
            <person name="Korchina V."/>
            <person name="Kovar C."/>
            <person name="Mata R."/>
            <person name="Mathew T."/>
            <person name="Ngo R."/>
            <person name="Nguyen L."/>
            <person name="Nguyen N."/>
            <person name="Okwuonu G."/>
            <person name="Ongeri F."/>
            <person name="Pham C."/>
            <person name="Simmons D."/>
            <person name="Wilczek-Boney K."/>
            <person name="Hale W."/>
            <person name="Jakkamsetti A."/>
            <person name="Pham P."/>
            <person name="Ruth R."/>
            <person name="San Lucas F."/>
            <person name="Warren J."/>
            <person name="Zhang J."/>
            <person name="Zhao Z."/>
            <person name="Zhou C."/>
            <person name="Zhu D."/>
            <person name="Lee S."/>
            <person name="Bess C."/>
            <person name="Blankenburg K."/>
            <person name="Forbes L."/>
            <person name="Fu Q."/>
            <person name="Gubbala S."/>
            <person name="Hirani K."/>
            <person name="Jayaseelan J.C."/>
            <person name="Lara F."/>
            <person name="Munidasa M."/>
            <person name="Palculict T."/>
            <person name="Patil S."/>
            <person name="Pu L.-L."/>
            <person name="Saada N."/>
            <person name="Tang L."/>
            <person name="Weissenberger G."/>
            <person name="Zhu Y."/>
            <person name="Hemphill L."/>
            <person name="Shang Y."/>
            <person name="Youmans B."/>
            <person name="Ayvaz T."/>
            <person name="Ross M."/>
            <person name="Santibanez J."/>
            <person name="Aqrawi P."/>
            <person name="Gross S."/>
            <person name="Joshi V."/>
            <person name="Fowler G."/>
            <person name="Nazareth L."/>
            <person name="Reid J."/>
            <person name="Worley K."/>
            <person name="Petrosino J."/>
            <person name="Highlander S."/>
            <person name="Gibbs R."/>
        </authorList>
    </citation>
    <scope>NUCLEOTIDE SEQUENCE [LARGE SCALE GENOMIC DNA]</scope>
    <source>
        <strain evidence="21 22">ATCC 49175</strain>
    </source>
</reference>
<accession>C8NFM8</accession>
<evidence type="ECO:0000256" key="16">
    <source>
        <dbReference type="NCBIfam" id="TIGR00593"/>
    </source>
</evidence>
<evidence type="ECO:0000256" key="8">
    <source>
        <dbReference type="ARBA" id="ARBA00022722"/>
    </source>
</evidence>
<gene>
    <name evidence="17 21" type="primary">polA</name>
    <name evidence="21" type="ORF">HMPREF0444_0723</name>
</gene>
<keyword evidence="7 17" id="KW-0235">DNA replication</keyword>
<evidence type="ECO:0000256" key="15">
    <source>
        <dbReference type="ARBA" id="ARBA00049244"/>
    </source>
</evidence>
<dbReference type="RefSeq" id="WP_005606627.1">
    <property type="nucleotide sequence ID" value="NZ_CP102283.1"/>
</dbReference>
<dbReference type="InterPro" id="IPR043502">
    <property type="entry name" value="DNA/RNA_pol_sf"/>
</dbReference>
<dbReference type="InterPro" id="IPR029060">
    <property type="entry name" value="PIN-like_dom_sf"/>
</dbReference>
<dbReference type="FunFam" id="3.40.50.1010:FF:000001">
    <property type="entry name" value="DNA polymerase I"/>
    <property type="match status" value="1"/>
</dbReference>
<comment type="caution">
    <text evidence="21">The sequence shown here is derived from an EMBL/GenBank/DDBJ whole genome shotgun (WGS) entry which is preliminary data.</text>
</comment>
<evidence type="ECO:0000256" key="10">
    <source>
        <dbReference type="ARBA" id="ARBA00022801"/>
    </source>
</evidence>
<evidence type="ECO:0000256" key="13">
    <source>
        <dbReference type="ARBA" id="ARBA00023125"/>
    </source>
</evidence>
<dbReference type="InterPro" id="IPR001098">
    <property type="entry name" value="DNA-dir_DNA_pol_A_palm_dom"/>
</dbReference>
<dbReference type="Proteomes" id="UP000005926">
    <property type="component" value="Unassembled WGS sequence"/>
</dbReference>
<evidence type="ECO:0000259" key="18">
    <source>
        <dbReference type="SMART" id="SM00474"/>
    </source>
</evidence>
<evidence type="ECO:0000256" key="11">
    <source>
        <dbReference type="ARBA" id="ARBA00022839"/>
    </source>
</evidence>
<dbReference type="GO" id="GO:0006302">
    <property type="term" value="P:double-strand break repair"/>
    <property type="evidence" value="ECO:0007669"/>
    <property type="project" value="TreeGrafter"/>
</dbReference>
<dbReference type="AlphaFoldDB" id="C8NFM8"/>
<evidence type="ECO:0000256" key="17">
    <source>
        <dbReference type="RuleBase" id="RU004460"/>
    </source>
</evidence>
<evidence type="ECO:0000259" key="19">
    <source>
        <dbReference type="SMART" id="SM00475"/>
    </source>
</evidence>
<dbReference type="HOGENOM" id="CLU_004675_0_0_9"/>
<evidence type="ECO:0000256" key="4">
    <source>
        <dbReference type="ARBA" id="ARBA00020311"/>
    </source>
</evidence>
<dbReference type="Pfam" id="PF22619">
    <property type="entry name" value="DNA_polI_exo1"/>
    <property type="match status" value="1"/>
</dbReference>
<feature type="domain" description="3'-5' exonuclease" evidence="18">
    <location>
        <begin position="305"/>
        <end position="474"/>
    </location>
</feature>
<dbReference type="CDD" id="cd06140">
    <property type="entry name" value="DNA_polA_I_Bacillus_like_exo"/>
    <property type="match status" value="1"/>
</dbReference>
<keyword evidence="9 17" id="KW-0227">DNA damage</keyword>
<evidence type="ECO:0000256" key="3">
    <source>
        <dbReference type="ARBA" id="ARBA00012417"/>
    </source>
</evidence>
<dbReference type="Pfam" id="PF00476">
    <property type="entry name" value="DNA_pol_A"/>
    <property type="match status" value="1"/>
</dbReference>
<dbReference type="GO" id="GO:0006261">
    <property type="term" value="P:DNA-templated DNA replication"/>
    <property type="evidence" value="ECO:0007669"/>
    <property type="project" value="UniProtKB-UniRule"/>
</dbReference>
<dbReference type="GO" id="GO:0003887">
    <property type="term" value="F:DNA-directed DNA polymerase activity"/>
    <property type="evidence" value="ECO:0007669"/>
    <property type="project" value="UniProtKB-UniRule"/>
</dbReference>
<dbReference type="GO" id="GO:0003677">
    <property type="term" value="F:DNA binding"/>
    <property type="evidence" value="ECO:0007669"/>
    <property type="project" value="UniProtKB-UniRule"/>
</dbReference>
<dbReference type="CDD" id="cd09898">
    <property type="entry name" value="H3TH_53EXO"/>
    <property type="match status" value="1"/>
</dbReference>
<dbReference type="SUPFAM" id="SSF88723">
    <property type="entry name" value="PIN domain-like"/>
    <property type="match status" value="1"/>
</dbReference>
<comment type="subunit">
    <text evidence="2 17">Single-chain monomer with multiple functions.</text>
</comment>
<dbReference type="InterPro" id="IPR020045">
    <property type="entry name" value="DNA_polI_H3TH"/>
</dbReference>
<dbReference type="InterPro" id="IPR002562">
    <property type="entry name" value="3'-5'_exonuclease_dom"/>
</dbReference>
<dbReference type="InterPro" id="IPR018320">
    <property type="entry name" value="DNA_polymerase_1"/>
</dbReference>
<comment type="catalytic activity">
    <reaction evidence="15 17">
        <text>DNA(n) + a 2'-deoxyribonucleoside 5'-triphosphate = DNA(n+1) + diphosphate</text>
        <dbReference type="Rhea" id="RHEA:22508"/>
        <dbReference type="Rhea" id="RHEA-COMP:17339"/>
        <dbReference type="Rhea" id="RHEA-COMP:17340"/>
        <dbReference type="ChEBI" id="CHEBI:33019"/>
        <dbReference type="ChEBI" id="CHEBI:61560"/>
        <dbReference type="ChEBI" id="CHEBI:173112"/>
        <dbReference type="EC" id="2.7.7.7"/>
    </reaction>
</comment>
<evidence type="ECO:0000259" key="20">
    <source>
        <dbReference type="SMART" id="SM00482"/>
    </source>
</evidence>
<keyword evidence="22" id="KW-1185">Reference proteome</keyword>
<dbReference type="FunFam" id="1.10.150.20:FF:000003">
    <property type="entry name" value="DNA polymerase I"/>
    <property type="match status" value="1"/>
</dbReference>
<evidence type="ECO:0000313" key="22">
    <source>
        <dbReference type="Proteomes" id="UP000005926"/>
    </source>
</evidence>
<dbReference type="Gene3D" id="1.20.1060.10">
    <property type="entry name" value="Taq DNA Polymerase, Chain T, domain 4"/>
    <property type="match status" value="1"/>
</dbReference>
<keyword evidence="10" id="KW-0378">Hydrolase</keyword>
<dbReference type="NCBIfam" id="TIGR00593">
    <property type="entry name" value="pola"/>
    <property type="match status" value="1"/>
</dbReference>
<evidence type="ECO:0000256" key="2">
    <source>
        <dbReference type="ARBA" id="ARBA00011541"/>
    </source>
</evidence>
<evidence type="ECO:0000313" key="21">
    <source>
        <dbReference type="EMBL" id="EEW37364.1"/>
    </source>
</evidence>
<dbReference type="EC" id="2.7.7.7" evidence="3 16"/>
<dbReference type="eggNOG" id="COG0749">
    <property type="taxonomic scope" value="Bacteria"/>
</dbReference>
<keyword evidence="6 17" id="KW-0548">Nucleotidyltransferase</keyword>
<evidence type="ECO:0000256" key="9">
    <source>
        <dbReference type="ARBA" id="ARBA00022763"/>
    </source>
</evidence>
<evidence type="ECO:0000256" key="14">
    <source>
        <dbReference type="ARBA" id="ARBA00023204"/>
    </source>
</evidence>
<dbReference type="FunFam" id="1.20.1060.10:FF:000001">
    <property type="entry name" value="DNA polymerase I"/>
    <property type="match status" value="1"/>
</dbReference>
<dbReference type="SMART" id="SM00475">
    <property type="entry name" value="53EXOc"/>
    <property type="match status" value="1"/>
</dbReference>
<dbReference type="SMART" id="SM00482">
    <property type="entry name" value="POLAc"/>
    <property type="match status" value="1"/>
</dbReference>
<feature type="domain" description="DNA-directed DNA polymerase family A palm" evidence="20">
    <location>
        <begin position="640"/>
        <end position="848"/>
    </location>
</feature>
<dbReference type="FunFam" id="1.10.150.20:FF:000002">
    <property type="entry name" value="DNA polymerase I"/>
    <property type="match status" value="1"/>
</dbReference>
<dbReference type="SUPFAM" id="SSF56672">
    <property type="entry name" value="DNA/RNA polymerases"/>
    <property type="match status" value="1"/>
</dbReference>
<dbReference type="InterPro" id="IPR020046">
    <property type="entry name" value="5-3_exonucl_a-hlix_arch_N"/>
</dbReference>
<dbReference type="SUPFAM" id="SSF47807">
    <property type="entry name" value="5' to 3' exonuclease, C-terminal subdomain"/>
    <property type="match status" value="1"/>
</dbReference>
<name>C8NFM8_9LACT</name>
<dbReference type="GO" id="GO:0008409">
    <property type="term" value="F:5'-3' exonuclease activity"/>
    <property type="evidence" value="ECO:0007669"/>
    <property type="project" value="InterPro"/>
</dbReference>
<dbReference type="InterPro" id="IPR008918">
    <property type="entry name" value="HhH2"/>
</dbReference>
<keyword evidence="5 17" id="KW-0808">Transferase</keyword>
<keyword evidence="13 17" id="KW-0238">DNA-binding</keyword>
<dbReference type="NCBIfam" id="NF004397">
    <property type="entry name" value="PRK05755.1"/>
    <property type="match status" value="1"/>
</dbReference>
<keyword evidence="8" id="KW-0540">Nuclease</keyword>
<dbReference type="SUPFAM" id="SSF53098">
    <property type="entry name" value="Ribonuclease H-like"/>
    <property type="match status" value="1"/>
</dbReference>
<dbReference type="InterPro" id="IPR002421">
    <property type="entry name" value="5-3_exonuclease"/>
</dbReference>
<dbReference type="PANTHER" id="PTHR10133:SF27">
    <property type="entry name" value="DNA POLYMERASE NU"/>
    <property type="match status" value="1"/>
</dbReference>
<dbReference type="InterPro" id="IPR012337">
    <property type="entry name" value="RNaseH-like_sf"/>
</dbReference>
<dbReference type="PANTHER" id="PTHR10133">
    <property type="entry name" value="DNA POLYMERASE I"/>
    <property type="match status" value="1"/>
</dbReference>
<feature type="domain" description="5'-3' exonuclease" evidence="19">
    <location>
        <begin position="4"/>
        <end position="266"/>
    </location>
</feature>
<dbReference type="Gene3D" id="3.30.70.370">
    <property type="match status" value="1"/>
</dbReference>
<sequence length="884" mass="100735">MAKQKLLLVDGSSLAFRAFFSILDLNRFKNSNGLHTNALYSFHRMFKSILDSEKPTHVLVAWDAGKTTFRTEMYADYKGGRSKTPGEFIEQMPYFNVLLDAWGIPHYRLNQYEADDIIGTLARKGEEAGYEVVVLSGDKDLIQLADNNITVKITTKGVTELVEYTPEVIFEKYGLTPEQIIDMKGLMGDSSDNYPGVTKVGEKTAVKLLQEFGSVEGIYEHVDEMKKSKLKENLINDKELAFLSKKLARINVESPIEITLEDTLRKEQDVDALMSFYKEMNFNSFQSDLLNSGGATVEEAPKAERPTVKRVAQISDNMLKSATSVHFETLEANYHVAEVIAVAFGNEKNVFVTDLDTAVASEVFKKWLSDASVEKHLFDTKAAKVLAHRFGFDLKGAKYDVSLLAYLVDTNDIVKEISDVARRVDVTILSSDEAVYGKGVKIQIPEDKEVWNQHLAAKVFTIAKAPEKLLKRLEENEQTHLYWEMELPLSDILARMEIQGIRVDRERLVEMGVEFEERLKEIEQEIYELAGEEFNINSTKQLGVILFEKMGLPVIKKTKTGYSTAVDVLEKLAHQAPIVELILEYRQLAKLNSTYVEGLQAYIQEDGKIHTRFIQNLTQTGRLSSVDPNLQNIPIRTKEGRRIRYAFLPEHDDWKILSSDYSQIELRVLAHIAGDKHMIEAFKNNVDIHTNTAMRVFGISNPDDVTSEMRRQAKAVNFGIVYGISDYGLSQNLNISRKRAKEFIDRYLEEFQGVKDFMESIVKEAREKDYVETLFHRRRYLPDIHSSNFNLRSFAERTAMNSPIQGSAADILKMAMIELDREMRERKFKANLLLQVHDELIFEVPQDELESLQSLVEGVMENAVSLKVPLRADSNVGDNWFEAK</sequence>
<keyword evidence="14 17" id="KW-0234">DNA repair</keyword>
<keyword evidence="12 17" id="KW-0239">DNA-directed DNA polymerase</keyword>
<dbReference type="InterPro" id="IPR054690">
    <property type="entry name" value="DNA_polI_exonuclease"/>
</dbReference>
<dbReference type="Gene3D" id="3.40.50.1010">
    <property type="entry name" value="5'-nuclease"/>
    <property type="match status" value="1"/>
</dbReference>
<dbReference type="Pfam" id="PF01367">
    <property type="entry name" value="5_3_exonuc"/>
    <property type="match status" value="1"/>
</dbReference>
<dbReference type="PROSITE" id="PS00447">
    <property type="entry name" value="DNA_POLYMERASE_A"/>
    <property type="match status" value="1"/>
</dbReference>
<organism evidence="21 22">
    <name type="scientific">Granulicatella adiacens ATCC 49175</name>
    <dbReference type="NCBI Taxonomy" id="638301"/>
    <lineage>
        <taxon>Bacteria</taxon>
        <taxon>Bacillati</taxon>
        <taxon>Bacillota</taxon>
        <taxon>Bacilli</taxon>
        <taxon>Lactobacillales</taxon>
        <taxon>Carnobacteriaceae</taxon>
        <taxon>Granulicatella</taxon>
    </lineage>
</organism>
<dbReference type="InterPro" id="IPR019760">
    <property type="entry name" value="DNA-dir_DNA_pol_A_CS"/>
</dbReference>
<dbReference type="CDD" id="cd08637">
    <property type="entry name" value="DNA_pol_A_pol_I_C"/>
    <property type="match status" value="1"/>
</dbReference>
<dbReference type="STRING" id="638301.HMPREF0444_0723"/>
<dbReference type="SMART" id="SM00279">
    <property type="entry name" value="HhH2"/>
    <property type="match status" value="1"/>
</dbReference>
<protein>
    <recommendedName>
        <fullName evidence="4 16">DNA polymerase I</fullName>
        <ecNumber evidence="3 16">2.7.7.7</ecNumber>
    </recommendedName>
</protein>
<dbReference type="InterPro" id="IPR002298">
    <property type="entry name" value="DNA_polymerase_A"/>
</dbReference>
<dbReference type="PRINTS" id="PR00868">
    <property type="entry name" value="DNAPOLI"/>
</dbReference>
<dbReference type="InterPro" id="IPR036279">
    <property type="entry name" value="5-3_exonuclease_C_sf"/>
</dbReference>
<evidence type="ECO:0000256" key="12">
    <source>
        <dbReference type="ARBA" id="ARBA00022932"/>
    </source>
</evidence>
<dbReference type="Gene3D" id="3.30.420.10">
    <property type="entry name" value="Ribonuclease H-like superfamily/Ribonuclease H"/>
    <property type="match status" value="1"/>
</dbReference>
<evidence type="ECO:0000256" key="7">
    <source>
        <dbReference type="ARBA" id="ARBA00022705"/>
    </source>
</evidence>
<dbReference type="eggNOG" id="COG0258">
    <property type="taxonomic scope" value="Bacteria"/>
</dbReference>
<keyword evidence="11" id="KW-0269">Exonuclease</keyword>
<proteinExistence type="inferred from homology"/>
<comment type="similarity">
    <text evidence="1 17">Belongs to the DNA polymerase type-A family.</text>
</comment>
<dbReference type="GeneID" id="78412937"/>
<dbReference type="Gene3D" id="1.10.150.20">
    <property type="entry name" value="5' to 3' exonuclease, C-terminal subdomain"/>
    <property type="match status" value="2"/>
</dbReference>
<dbReference type="SMART" id="SM00474">
    <property type="entry name" value="35EXOc"/>
    <property type="match status" value="1"/>
</dbReference>
<dbReference type="InterPro" id="IPR036397">
    <property type="entry name" value="RNaseH_sf"/>
</dbReference>
<dbReference type="GO" id="GO:0008408">
    <property type="term" value="F:3'-5' exonuclease activity"/>
    <property type="evidence" value="ECO:0007669"/>
    <property type="project" value="InterPro"/>
</dbReference>
<evidence type="ECO:0000256" key="1">
    <source>
        <dbReference type="ARBA" id="ARBA00007705"/>
    </source>
</evidence>
<evidence type="ECO:0000256" key="6">
    <source>
        <dbReference type="ARBA" id="ARBA00022695"/>
    </source>
</evidence>
<dbReference type="EMBL" id="ACKZ01000016">
    <property type="protein sequence ID" value="EEW37364.1"/>
    <property type="molecule type" value="Genomic_DNA"/>
</dbReference>
<dbReference type="CDD" id="cd09859">
    <property type="entry name" value="PIN_53EXO"/>
    <property type="match status" value="1"/>
</dbReference>
<dbReference type="Pfam" id="PF02739">
    <property type="entry name" value="5_3_exonuc_N"/>
    <property type="match status" value="1"/>
</dbReference>